<feature type="compositionally biased region" description="Low complexity" evidence="1">
    <location>
        <begin position="16"/>
        <end position="32"/>
    </location>
</feature>
<sequence>MAKTPRKPDDPVSGPVAAATDAGTAAVDAAARPLPPVVETPPAPAALVVRSRPPQRRRAGRAFSREPVRIAVAELSEADRAAIEADPELIVTLAED</sequence>
<evidence type="ECO:0000313" key="2">
    <source>
        <dbReference type="EMBL" id="BBF92364.1"/>
    </source>
</evidence>
<dbReference type="EMBL" id="AP018907">
    <property type="protein sequence ID" value="BBF92364.1"/>
    <property type="molecule type" value="Genomic_DNA"/>
</dbReference>
<dbReference type="KEGG" id="blag:BLTE_10490"/>
<keyword evidence="3" id="KW-1185">Reference proteome</keyword>
<evidence type="ECO:0000256" key="1">
    <source>
        <dbReference type="SAM" id="MobiDB-lite"/>
    </source>
</evidence>
<dbReference type="Proteomes" id="UP000266934">
    <property type="component" value="Chromosome"/>
</dbReference>
<organism evidence="2 3">
    <name type="scientific">Blastochloris tepida</name>
    <dbReference type="NCBI Taxonomy" id="2233851"/>
    <lineage>
        <taxon>Bacteria</taxon>
        <taxon>Pseudomonadati</taxon>
        <taxon>Pseudomonadota</taxon>
        <taxon>Alphaproteobacteria</taxon>
        <taxon>Hyphomicrobiales</taxon>
        <taxon>Blastochloridaceae</taxon>
        <taxon>Blastochloris</taxon>
    </lineage>
</organism>
<evidence type="ECO:0000313" key="3">
    <source>
        <dbReference type="Proteomes" id="UP000266934"/>
    </source>
</evidence>
<name>A0A348FYI1_9HYPH</name>
<dbReference type="Gene3D" id="3.40.5.80">
    <property type="match status" value="1"/>
</dbReference>
<feature type="compositionally biased region" description="Pro residues" evidence="1">
    <location>
        <begin position="33"/>
        <end position="44"/>
    </location>
</feature>
<dbReference type="RefSeq" id="WP_126398231.1">
    <property type="nucleotide sequence ID" value="NZ_AP018907.1"/>
</dbReference>
<protein>
    <recommendedName>
        <fullName evidence="4">Mu-like prophage FluMu N-terminal domain-containing protein</fullName>
    </recommendedName>
</protein>
<evidence type="ECO:0008006" key="4">
    <source>
        <dbReference type="Google" id="ProtNLM"/>
    </source>
</evidence>
<dbReference type="AlphaFoldDB" id="A0A348FYI1"/>
<proteinExistence type="predicted"/>
<gene>
    <name evidence="2" type="ORF">BLTE_10490</name>
</gene>
<feature type="region of interest" description="Disordered" evidence="1">
    <location>
        <begin position="1"/>
        <end position="62"/>
    </location>
</feature>
<feature type="compositionally biased region" description="Basic and acidic residues" evidence="1">
    <location>
        <begin position="1"/>
        <end position="10"/>
    </location>
</feature>
<accession>A0A348FYI1</accession>
<reference evidence="2 3" key="1">
    <citation type="submission" date="2018-08" db="EMBL/GenBank/DDBJ databases">
        <title>Complete genome sequencing of Blastochloris tepida GI.</title>
        <authorList>
            <person name="Tsukatani Y."/>
            <person name="Mori H."/>
        </authorList>
    </citation>
    <scope>NUCLEOTIDE SEQUENCE [LARGE SCALE GENOMIC DNA]</scope>
    <source>
        <strain evidence="2 3">GI</strain>
    </source>
</reference>
<dbReference type="SUPFAM" id="SSF160059">
    <property type="entry name" value="PriA/YqbF domain"/>
    <property type="match status" value="1"/>
</dbReference>